<keyword evidence="2 11" id="KW-0997">Cell inner membrane</keyword>
<comment type="catalytic activity">
    <reaction evidence="11">
        <text>[GlcNAc-(1-&gt;4)-Mur2Ac(oyl-L-Ala-gamma-D-Glu-L-Lys-D-Ala-D-Ala)](n)-di-trans,octa-cis-undecaprenyl diphosphate + beta-D-GlcNAc-(1-&gt;4)-Mur2Ac(oyl-L-Ala-gamma-D-Glu-L-Lys-D-Ala-D-Ala)-di-trans,octa-cis-undecaprenyl diphosphate = [GlcNAc-(1-&gt;4)-Mur2Ac(oyl-L-Ala-gamma-D-Glu-L-Lys-D-Ala-D-Ala)](n+1)-di-trans,octa-cis-undecaprenyl diphosphate + di-trans,octa-cis-undecaprenyl diphosphate + H(+)</text>
        <dbReference type="Rhea" id="RHEA:23708"/>
        <dbReference type="Rhea" id="RHEA-COMP:9602"/>
        <dbReference type="Rhea" id="RHEA-COMP:9603"/>
        <dbReference type="ChEBI" id="CHEBI:15378"/>
        <dbReference type="ChEBI" id="CHEBI:58405"/>
        <dbReference type="ChEBI" id="CHEBI:60033"/>
        <dbReference type="ChEBI" id="CHEBI:78435"/>
        <dbReference type="EC" id="2.4.99.28"/>
    </reaction>
</comment>
<evidence type="ECO:0000256" key="9">
    <source>
        <dbReference type="ARBA" id="ARBA00023136"/>
    </source>
</evidence>
<dbReference type="PANTHER" id="PTHR30400:SF0">
    <property type="entry name" value="BIOSYNTHETIC PEPTIDOGLYCAN TRANSGLYCOSYLASE"/>
    <property type="match status" value="1"/>
</dbReference>
<feature type="domain" description="Glycosyl transferase family 51" evidence="12">
    <location>
        <begin position="47"/>
        <end position="208"/>
    </location>
</feature>
<keyword evidence="9 11" id="KW-0472">Membrane</keyword>
<comment type="pathway">
    <text evidence="11">Cell wall biogenesis; peptidoglycan biosynthesis.</text>
</comment>
<dbReference type="HAMAP" id="MF_00766">
    <property type="entry name" value="PGT_MtgA"/>
    <property type="match status" value="1"/>
</dbReference>
<keyword evidence="3 11" id="KW-0328">Glycosyltransferase</keyword>
<dbReference type="InterPro" id="IPR036950">
    <property type="entry name" value="PBP_transglycosylase"/>
</dbReference>
<dbReference type="EMBL" id="CP000927">
    <property type="protein sequence ID" value="ABZ69338.1"/>
    <property type="molecule type" value="Genomic_DNA"/>
</dbReference>
<dbReference type="PANTHER" id="PTHR30400">
    <property type="entry name" value="MONOFUNCTIONAL BIOSYNTHETIC PEPTIDOGLYCAN TRANSGLYCOSYLASE"/>
    <property type="match status" value="1"/>
</dbReference>
<dbReference type="EC" id="2.4.99.28" evidence="11"/>
<evidence type="ECO:0000256" key="5">
    <source>
        <dbReference type="ARBA" id="ARBA00022692"/>
    </source>
</evidence>
<evidence type="ECO:0000256" key="2">
    <source>
        <dbReference type="ARBA" id="ARBA00022519"/>
    </source>
</evidence>
<dbReference type="KEGG" id="cak:Caul_0201"/>
<evidence type="ECO:0000256" key="10">
    <source>
        <dbReference type="ARBA" id="ARBA00023316"/>
    </source>
</evidence>
<evidence type="ECO:0000313" key="13">
    <source>
        <dbReference type="EMBL" id="ABZ69338.1"/>
    </source>
</evidence>
<keyword evidence="8 11" id="KW-1133">Transmembrane helix</keyword>
<organism evidence="13">
    <name type="scientific">Caulobacter sp. (strain K31)</name>
    <dbReference type="NCBI Taxonomy" id="366602"/>
    <lineage>
        <taxon>Bacteria</taxon>
        <taxon>Pseudomonadati</taxon>
        <taxon>Pseudomonadota</taxon>
        <taxon>Alphaproteobacteria</taxon>
        <taxon>Caulobacterales</taxon>
        <taxon>Caulobacteraceae</taxon>
        <taxon>Caulobacter</taxon>
    </lineage>
</organism>
<dbReference type="AlphaFoldDB" id="B0T3A3"/>
<dbReference type="eggNOG" id="COG0744">
    <property type="taxonomic scope" value="Bacteria"/>
</dbReference>
<comment type="similarity">
    <text evidence="11">Belongs to the glycosyltransferase 51 family.</text>
</comment>
<evidence type="ECO:0000256" key="7">
    <source>
        <dbReference type="ARBA" id="ARBA00022984"/>
    </source>
</evidence>
<dbReference type="CAZy" id="GT51">
    <property type="family name" value="Glycosyltransferase Family 51"/>
</dbReference>
<keyword evidence="7 11" id="KW-0573">Peptidoglycan synthesis</keyword>
<gene>
    <name evidence="11" type="primary">mtgA</name>
    <name evidence="13" type="ordered locus">Caul_0201</name>
</gene>
<reference evidence="13" key="1">
    <citation type="submission" date="2008-01" db="EMBL/GenBank/DDBJ databases">
        <title>Complete sequence of chromosome of Caulobacter sp. K31.</title>
        <authorList>
            <consortium name="US DOE Joint Genome Institute"/>
            <person name="Copeland A."/>
            <person name="Lucas S."/>
            <person name="Lapidus A."/>
            <person name="Barry K."/>
            <person name="Glavina del Rio T."/>
            <person name="Dalin E."/>
            <person name="Tice H."/>
            <person name="Pitluck S."/>
            <person name="Bruce D."/>
            <person name="Goodwin L."/>
            <person name="Thompson L.S."/>
            <person name="Brettin T."/>
            <person name="Detter J.C."/>
            <person name="Han C."/>
            <person name="Schmutz J."/>
            <person name="Larimer F."/>
            <person name="Land M."/>
            <person name="Hauser L."/>
            <person name="Kyrpides N."/>
            <person name="Kim E."/>
            <person name="Stephens C."/>
            <person name="Richardson P."/>
        </authorList>
    </citation>
    <scope>NUCLEOTIDE SEQUENCE [LARGE SCALE GENOMIC DNA]</scope>
    <source>
        <strain evidence="13">K31</strain>
    </source>
</reference>
<evidence type="ECO:0000256" key="1">
    <source>
        <dbReference type="ARBA" id="ARBA00022475"/>
    </source>
</evidence>
<keyword evidence="5 11" id="KW-0812">Transmembrane</keyword>
<evidence type="ECO:0000259" key="12">
    <source>
        <dbReference type="Pfam" id="PF00912"/>
    </source>
</evidence>
<name>B0T3A3_CAUSK</name>
<protein>
    <recommendedName>
        <fullName evidence="11">Biosynthetic peptidoglycan transglycosylase</fullName>
        <ecNumber evidence="11">2.4.99.28</ecNumber>
    </recommendedName>
    <alternativeName>
        <fullName evidence="11">Glycan polymerase</fullName>
    </alternativeName>
    <alternativeName>
        <fullName evidence="11">Peptidoglycan glycosyltransferase MtgA</fullName>
        <shortName evidence="11">PGT</shortName>
    </alternativeName>
</protein>
<dbReference type="GO" id="GO:0005886">
    <property type="term" value="C:plasma membrane"/>
    <property type="evidence" value="ECO:0007669"/>
    <property type="project" value="UniProtKB-SubCell"/>
</dbReference>
<dbReference type="Gene3D" id="1.10.3810.10">
    <property type="entry name" value="Biosynthetic peptidoglycan transglycosylase-like"/>
    <property type="match status" value="1"/>
</dbReference>
<dbReference type="GO" id="GO:0071555">
    <property type="term" value="P:cell wall organization"/>
    <property type="evidence" value="ECO:0007669"/>
    <property type="project" value="UniProtKB-KW"/>
</dbReference>
<dbReference type="InterPro" id="IPR011812">
    <property type="entry name" value="Pep_trsgly"/>
</dbReference>
<dbReference type="OrthoDB" id="9766909at2"/>
<dbReference type="HOGENOM" id="CLU_006354_1_1_5"/>
<dbReference type="InterPro" id="IPR023346">
    <property type="entry name" value="Lysozyme-like_dom_sf"/>
</dbReference>
<dbReference type="NCBIfam" id="TIGR02070">
    <property type="entry name" value="mono_pep_trsgly"/>
    <property type="match status" value="1"/>
</dbReference>
<dbReference type="GO" id="GO:0009252">
    <property type="term" value="P:peptidoglycan biosynthetic process"/>
    <property type="evidence" value="ECO:0007669"/>
    <property type="project" value="UniProtKB-UniRule"/>
</dbReference>
<dbReference type="GO" id="GO:0009274">
    <property type="term" value="C:peptidoglycan-based cell wall"/>
    <property type="evidence" value="ECO:0007669"/>
    <property type="project" value="InterPro"/>
</dbReference>
<dbReference type="InterPro" id="IPR001264">
    <property type="entry name" value="Glyco_trans_51"/>
</dbReference>
<comment type="function">
    <text evidence="11">Peptidoglycan polymerase that catalyzes glycan chain elongation from lipid-linked precursors.</text>
</comment>
<evidence type="ECO:0000256" key="6">
    <source>
        <dbReference type="ARBA" id="ARBA00022960"/>
    </source>
</evidence>
<keyword evidence="4 11" id="KW-0808">Transferase</keyword>
<dbReference type="GO" id="GO:0016763">
    <property type="term" value="F:pentosyltransferase activity"/>
    <property type="evidence" value="ECO:0007669"/>
    <property type="project" value="InterPro"/>
</dbReference>
<evidence type="ECO:0000256" key="8">
    <source>
        <dbReference type="ARBA" id="ARBA00022989"/>
    </source>
</evidence>
<dbReference type="SUPFAM" id="SSF53955">
    <property type="entry name" value="Lysozyme-like"/>
    <property type="match status" value="1"/>
</dbReference>
<sequence length="225" mass="24886" precursor="true">MRVLVRNILLALFIVLVAGPVLTVLVYRFVPPPATPLMVIRLAEGKGWNHRWRSIDQVSPALPRALIAAEDARFCDHHGFDLEALQKAYENNEKGKKIRGGSTISQQTAKNVFLWPGRSYVRKGLEAYFTVLIEALWGKKRIMEVYLNSIEYGPGIYGAEAAARTYFKVGADQLSPVQSARLAAILPSPLKWKAVNPGRYVKKRSSRIGKASGAVRRDGLAACVA</sequence>
<keyword evidence="10 11" id="KW-0961">Cell wall biogenesis/degradation</keyword>
<evidence type="ECO:0000256" key="3">
    <source>
        <dbReference type="ARBA" id="ARBA00022676"/>
    </source>
</evidence>
<evidence type="ECO:0000256" key="4">
    <source>
        <dbReference type="ARBA" id="ARBA00022679"/>
    </source>
</evidence>
<dbReference type="GO" id="GO:0008360">
    <property type="term" value="P:regulation of cell shape"/>
    <property type="evidence" value="ECO:0007669"/>
    <property type="project" value="UniProtKB-KW"/>
</dbReference>
<proteinExistence type="inferred from homology"/>
<keyword evidence="6 11" id="KW-0133">Cell shape</keyword>
<dbReference type="GO" id="GO:0008955">
    <property type="term" value="F:peptidoglycan glycosyltransferase activity"/>
    <property type="evidence" value="ECO:0007669"/>
    <property type="project" value="UniProtKB-UniRule"/>
</dbReference>
<dbReference type="UniPathway" id="UPA00219"/>
<accession>B0T3A3</accession>
<evidence type="ECO:0000256" key="11">
    <source>
        <dbReference type="HAMAP-Rule" id="MF_00766"/>
    </source>
</evidence>
<dbReference type="STRING" id="366602.Caul_0201"/>
<comment type="subcellular location">
    <subcellularLocation>
        <location evidence="11">Cell inner membrane</location>
        <topology evidence="11">Single-pass membrane protein</topology>
    </subcellularLocation>
</comment>
<dbReference type="Pfam" id="PF00912">
    <property type="entry name" value="Transgly"/>
    <property type="match status" value="1"/>
</dbReference>
<keyword evidence="1 11" id="KW-1003">Cell membrane</keyword>